<gene>
    <name evidence="3" type="ORF">EDC63_1319</name>
</gene>
<protein>
    <submittedName>
        <fullName evidence="3">Uncharacterized protein</fullName>
    </submittedName>
</protein>
<keyword evidence="2" id="KW-0732">Signal</keyword>
<evidence type="ECO:0000313" key="4">
    <source>
        <dbReference type="Proteomes" id="UP000295367"/>
    </source>
</evidence>
<feature type="region of interest" description="Disordered" evidence="1">
    <location>
        <begin position="123"/>
        <end position="163"/>
    </location>
</feature>
<feature type="signal peptide" evidence="2">
    <location>
        <begin position="1"/>
        <end position="19"/>
    </location>
</feature>
<dbReference type="EMBL" id="SMCO01000031">
    <property type="protein sequence ID" value="TCV80074.1"/>
    <property type="molecule type" value="Genomic_DNA"/>
</dbReference>
<name>A0A4R3XV81_9PROT</name>
<evidence type="ECO:0000313" key="3">
    <source>
        <dbReference type="EMBL" id="TCV80074.1"/>
    </source>
</evidence>
<dbReference type="OrthoDB" id="9181795at2"/>
<dbReference type="RefSeq" id="WP_124946864.1">
    <property type="nucleotide sequence ID" value="NZ_BHVT01000044.1"/>
</dbReference>
<accession>A0A4R3XV81</accession>
<dbReference type="AlphaFoldDB" id="A0A4R3XV81"/>
<sequence length="163" mass="18258">MRFYFVILLIALTCNTVQADTAMGRLFFTPSQRDALDKARQQNLNMETANNTTEDSITLNGVVKRSDGRHTVWINNKAFEEGIKVNRDSKSGNYNVQLPYSEQNVRLKVGQRLDSVSGKIEEAYHEKPASNPVKPVTPTPPKQTKLLSSSKADNSDEPDETTK</sequence>
<feature type="chain" id="PRO_5020653363" evidence="2">
    <location>
        <begin position="20"/>
        <end position="163"/>
    </location>
</feature>
<proteinExistence type="predicted"/>
<dbReference type="Proteomes" id="UP000295367">
    <property type="component" value="Unassembled WGS sequence"/>
</dbReference>
<organism evidence="3 4">
    <name type="scientific">Sulfurirhabdus autotrophica</name>
    <dbReference type="NCBI Taxonomy" id="1706046"/>
    <lineage>
        <taxon>Bacteria</taxon>
        <taxon>Pseudomonadati</taxon>
        <taxon>Pseudomonadota</taxon>
        <taxon>Betaproteobacteria</taxon>
        <taxon>Nitrosomonadales</taxon>
        <taxon>Sulfuricellaceae</taxon>
        <taxon>Sulfurirhabdus</taxon>
    </lineage>
</organism>
<evidence type="ECO:0000256" key="1">
    <source>
        <dbReference type="SAM" id="MobiDB-lite"/>
    </source>
</evidence>
<comment type="caution">
    <text evidence="3">The sequence shown here is derived from an EMBL/GenBank/DDBJ whole genome shotgun (WGS) entry which is preliminary data.</text>
</comment>
<keyword evidence="4" id="KW-1185">Reference proteome</keyword>
<reference evidence="3 4" key="1">
    <citation type="submission" date="2019-03" db="EMBL/GenBank/DDBJ databases">
        <title>Genomic Encyclopedia of Type Strains, Phase IV (KMG-IV): sequencing the most valuable type-strain genomes for metagenomic binning, comparative biology and taxonomic classification.</title>
        <authorList>
            <person name="Goeker M."/>
        </authorList>
    </citation>
    <scope>NUCLEOTIDE SEQUENCE [LARGE SCALE GENOMIC DNA]</scope>
    <source>
        <strain evidence="3 4">DSM 100309</strain>
    </source>
</reference>
<evidence type="ECO:0000256" key="2">
    <source>
        <dbReference type="SAM" id="SignalP"/>
    </source>
</evidence>